<feature type="transmembrane region" description="Helical" evidence="2">
    <location>
        <begin position="40"/>
        <end position="58"/>
    </location>
</feature>
<gene>
    <name evidence="3" type="ORF">CBER1_10588</name>
</gene>
<evidence type="ECO:0000313" key="3">
    <source>
        <dbReference type="EMBL" id="PPJ52262.1"/>
    </source>
</evidence>
<reference evidence="4" key="1">
    <citation type="journal article" date="2017" name="bioRxiv">
        <title>Conservation of a gene cluster reveals novel cercosporin biosynthetic mechanisms and extends production to the genus Colletotrichum.</title>
        <authorList>
            <person name="de Jonge R."/>
            <person name="Ebert M.K."/>
            <person name="Huitt-Roehl C.R."/>
            <person name="Pal P."/>
            <person name="Suttle J.C."/>
            <person name="Spanner R.E."/>
            <person name="Neubauer J.D."/>
            <person name="Jurick W.M.II."/>
            <person name="Stott K.A."/>
            <person name="Secor G.A."/>
            <person name="Thomma B.P.H.J."/>
            <person name="Van de Peer Y."/>
            <person name="Townsend C.A."/>
            <person name="Bolton M.D."/>
        </authorList>
    </citation>
    <scope>NUCLEOTIDE SEQUENCE [LARGE SCALE GENOMIC DNA]</scope>
    <source>
        <strain evidence="4">CBS538.71</strain>
    </source>
</reference>
<evidence type="ECO:0000256" key="2">
    <source>
        <dbReference type="SAM" id="Phobius"/>
    </source>
</evidence>
<feature type="transmembrane region" description="Helical" evidence="2">
    <location>
        <begin position="213"/>
        <end position="231"/>
    </location>
</feature>
<keyword evidence="4" id="KW-1185">Reference proteome</keyword>
<dbReference type="AlphaFoldDB" id="A0A2S6BXR3"/>
<protein>
    <submittedName>
        <fullName evidence="3">Uncharacterized protein</fullName>
    </submittedName>
</protein>
<sequence>MNSSHISSSLPSTWTSAIDSQGLGRFSPQRLTQLDGGMEVIFTTIPYLILVPRILSFLRGFPTSKKGKIIGYVPPQILVFHILVSVAIIVRHLFRLATETKPTSTQLDLILNLAQAFSSWYLVRRTPWKSTLWKSSFQTVAPMYAYATVQAYTTGTPEWYTTSMAFLFWFITIRAGFLFSLGLKFYPEVDASAMVHLISVPVTLVWADWANTIPLYFLVLGLVSRLNMWVTKQVPHSAATRSLPLDVLIALGFGEFRTTKPEGTSKRRASSVTDLQWRDTG</sequence>
<feature type="transmembrane region" description="Helical" evidence="2">
    <location>
        <begin position="159"/>
        <end position="179"/>
    </location>
</feature>
<dbReference type="OrthoDB" id="5379155at2759"/>
<feature type="transmembrane region" description="Helical" evidence="2">
    <location>
        <begin position="70"/>
        <end position="94"/>
    </location>
</feature>
<dbReference type="Proteomes" id="UP000237631">
    <property type="component" value="Unassembled WGS sequence"/>
</dbReference>
<dbReference type="EMBL" id="PNEN01001710">
    <property type="protein sequence ID" value="PPJ52262.1"/>
    <property type="molecule type" value="Genomic_DNA"/>
</dbReference>
<keyword evidence="2" id="KW-0812">Transmembrane</keyword>
<feature type="region of interest" description="Disordered" evidence="1">
    <location>
        <begin position="261"/>
        <end position="281"/>
    </location>
</feature>
<proteinExistence type="predicted"/>
<keyword evidence="2" id="KW-1133">Transmembrane helix</keyword>
<keyword evidence="2" id="KW-0472">Membrane</keyword>
<accession>A0A2S6BXR3</accession>
<comment type="caution">
    <text evidence="3">The sequence shown here is derived from an EMBL/GenBank/DDBJ whole genome shotgun (WGS) entry which is preliminary data.</text>
</comment>
<organism evidence="3 4">
    <name type="scientific">Cercospora berteroae</name>
    <dbReference type="NCBI Taxonomy" id="357750"/>
    <lineage>
        <taxon>Eukaryota</taxon>
        <taxon>Fungi</taxon>
        <taxon>Dikarya</taxon>
        <taxon>Ascomycota</taxon>
        <taxon>Pezizomycotina</taxon>
        <taxon>Dothideomycetes</taxon>
        <taxon>Dothideomycetidae</taxon>
        <taxon>Mycosphaerellales</taxon>
        <taxon>Mycosphaerellaceae</taxon>
        <taxon>Cercospora</taxon>
    </lineage>
</organism>
<evidence type="ECO:0000313" key="4">
    <source>
        <dbReference type="Proteomes" id="UP000237631"/>
    </source>
</evidence>
<name>A0A2S6BXR3_9PEZI</name>
<evidence type="ECO:0000256" key="1">
    <source>
        <dbReference type="SAM" id="MobiDB-lite"/>
    </source>
</evidence>